<dbReference type="GO" id="GO:0030552">
    <property type="term" value="F:cAMP binding"/>
    <property type="evidence" value="ECO:0007669"/>
    <property type="project" value="TreeGrafter"/>
</dbReference>
<dbReference type="SUPFAM" id="SSF51206">
    <property type="entry name" value="cAMP-binding domain-like"/>
    <property type="match status" value="2"/>
</dbReference>
<dbReference type="GO" id="GO:0004862">
    <property type="term" value="F:cAMP-dependent protein kinase inhibitor activity"/>
    <property type="evidence" value="ECO:0007669"/>
    <property type="project" value="TreeGrafter"/>
</dbReference>
<keyword evidence="4" id="KW-1185">Reference proteome</keyword>
<sequence>MDQNLLLTVEKLTLNPDIQRGWVANRAFVIKNVPAQTYLSVSAAQAVVLQVFSEGSTVPAALAHLLKSRECLPLREFYELVLKAHHAGILCAGSVRKPVKKTIRWPGLKANFIKWPVALLSLVVVVWMAVRSPSFSLEWGPLVAGVLLALGMLVAGQLLAAAVLVNAGGDVYAGRRLAGVHCYFDLRDTRLMRPDEQLLITLAGSLPLTAALLVALCKFPLMALPLAAVWLLVWRPWGQGLPRRLAGLLSRYPDLDTDSRFMFLPNQRPQLHWRPWWQLWDWRVCAIELVCAAGWALLVARLVLDGLGLSFMEVATDWSYWSWSLPALGSALLITVMVIMIRRWRDGLRQSWRGTRQRWATTWRHWRHEYVFPDNEAALLRLAAAHPLLGQLNPYDQALVCRSWRPVTFKAWTDLASDQVESNHVGLILSGRAQASRVGKNGRRLQALSLEEGDFFGLPHLKPGGMDVLLHVRSRTPLSAMMMPVEVFKSVILERLGAEVVYDLTHKYAFLRMLSLCKFWHTHAVARFARLAQVAAYSDGNPVVYEKSEMRWFYIVYDGIAQVRSREKLLTRLKSGDFFGEISLLQNSSAMADVVAQGQLRCLQIDRTSFLRFMTHNHHVALRLEKISSYRLGHPILPLGLGTFDPTGHG</sequence>
<organism evidence="3 4">
    <name type="scientific">Rariglobus hedericola</name>
    <dbReference type="NCBI Taxonomy" id="2597822"/>
    <lineage>
        <taxon>Bacteria</taxon>
        <taxon>Pseudomonadati</taxon>
        <taxon>Verrucomicrobiota</taxon>
        <taxon>Opitutia</taxon>
        <taxon>Opitutales</taxon>
        <taxon>Opitutaceae</taxon>
        <taxon>Rariglobus</taxon>
    </lineage>
</organism>
<evidence type="ECO:0000313" key="3">
    <source>
        <dbReference type="EMBL" id="TSJ77952.1"/>
    </source>
</evidence>
<feature type="transmembrane region" description="Helical" evidence="1">
    <location>
        <begin position="320"/>
        <end position="341"/>
    </location>
</feature>
<name>A0A556QMX8_9BACT</name>
<keyword evidence="1" id="KW-1133">Transmembrane helix</keyword>
<dbReference type="PANTHER" id="PTHR11635:SF152">
    <property type="entry name" value="CAMP-DEPENDENT PROTEIN KINASE TYPE I REGULATORY SUBUNIT-RELATED"/>
    <property type="match status" value="1"/>
</dbReference>
<feature type="transmembrane region" description="Helical" evidence="1">
    <location>
        <begin position="142"/>
        <end position="167"/>
    </location>
</feature>
<dbReference type="GO" id="GO:0005952">
    <property type="term" value="C:cAMP-dependent protein kinase complex"/>
    <property type="evidence" value="ECO:0007669"/>
    <property type="project" value="InterPro"/>
</dbReference>
<feature type="domain" description="Cyclic nucleotide-binding" evidence="2">
    <location>
        <begin position="537"/>
        <end position="614"/>
    </location>
</feature>
<accession>A0A556QMX8</accession>
<dbReference type="OrthoDB" id="180043at2"/>
<dbReference type="RefSeq" id="WP_144228293.1">
    <property type="nucleotide sequence ID" value="NZ_CBCRVV010000001.1"/>
</dbReference>
<dbReference type="InterPro" id="IPR018490">
    <property type="entry name" value="cNMP-bd_dom_sf"/>
</dbReference>
<dbReference type="InterPro" id="IPR014710">
    <property type="entry name" value="RmlC-like_jellyroll"/>
</dbReference>
<keyword evidence="1" id="KW-0472">Membrane</keyword>
<dbReference type="Gene3D" id="2.60.120.10">
    <property type="entry name" value="Jelly Rolls"/>
    <property type="match status" value="2"/>
</dbReference>
<feature type="transmembrane region" description="Helical" evidence="1">
    <location>
        <begin position="112"/>
        <end position="130"/>
    </location>
</feature>
<comment type="caution">
    <text evidence="3">The sequence shown here is derived from an EMBL/GenBank/DDBJ whole genome shotgun (WGS) entry which is preliminary data.</text>
</comment>
<dbReference type="EMBL" id="VMBG01000001">
    <property type="protein sequence ID" value="TSJ77952.1"/>
    <property type="molecule type" value="Genomic_DNA"/>
</dbReference>
<dbReference type="Pfam" id="PF00027">
    <property type="entry name" value="cNMP_binding"/>
    <property type="match status" value="1"/>
</dbReference>
<feature type="transmembrane region" description="Helical" evidence="1">
    <location>
        <begin position="222"/>
        <end position="238"/>
    </location>
</feature>
<dbReference type="PROSITE" id="PS50042">
    <property type="entry name" value="CNMP_BINDING_3"/>
    <property type="match status" value="1"/>
</dbReference>
<evidence type="ECO:0000259" key="2">
    <source>
        <dbReference type="PROSITE" id="PS50042"/>
    </source>
</evidence>
<dbReference type="GO" id="GO:0005829">
    <property type="term" value="C:cytosol"/>
    <property type="evidence" value="ECO:0007669"/>
    <property type="project" value="TreeGrafter"/>
</dbReference>
<dbReference type="CDD" id="cd00038">
    <property type="entry name" value="CAP_ED"/>
    <property type="match status" value="1"/>
</dbReference>
<dbReference type="GO" id="GO:0034236">
    <property type="term" value="F:protein kinase A catalytic subunit binding"/>
    <property type="evidence" value="ECO:0007669"/>
    <property type="project" value="TreeGrafter"/>
</dbReference>
<dbReference type="InterPro" id="IPR050503">
    <property type="entry name" value="cAMP-dep_PK_reg_su-like"/>
</dbReference>
<gene>
    <name evidence="3" type="ORF">FPL22_01175</name>
</gene>
<dbReference type="AlphaFoldDB" id="A0A556QMX8"/>
<reference evidence="3 4" key="1">
    <citation type="submission" date="2019-07" db="EMBL/GenBank/DDBJ databases">
        <title>Description of 53C-WASEF.</title>
        <authorList>
            <person name="Pitt A."/>
            <person name="Hahn M.W."/>
        </authorList>
    </citation>
    <scope>NUCLEOTIDE SEQUENCE [LARGE SCALE GENOMIC DNA]</scope>
    <source>
        <strain evidence="3 4">53C-WASEF</strain>
    </source>
</reference>
<proteinExistence type="predicted"/>
<protein>
    <submittedName>
        <fullName evidence="3">Cyclic nucleotide-binding domain-containing protein</fullName>
    </submittedName>
</protein>
<dbReference type="Proteomes" id="UP000315648">
    <property type="component" value="Unassembled WGS sequence"/>
</dbReference>
<keyword evidence="1" id="KW-0812">Transmembrane</keyword>
<feature type="transmembrane region" description="Helical" evidence="1">
    <location>
        <begin position="280"/>
        <end position="300"/>
    </location>
</feature>
<dbReference type="SMART" id="SM00100">
    <property type="entry name" value="cNMP"/>
    <property type="match status" value="2"/>
</dbReference>
<evidence type="ECO:0000256" key="1">
    <source>
        <dbReference type="SAM" id="Phobius"/>
    </source>
</evidence>
<evidence type="ECO:0000313" key="4">
    <source>
        <dbReference type="Proteomes" id="UP000315648"/>
    </source>
</evidence>
<dbReference type="InterPro" id="IPR000595">
    <property type="entry name" value="cNMP-bd_dom"/>
</dbReference>
<dbReference type="PANTHER" id="PTHR11635">
    <property type="entry name" value="CAMP-DEPENDENT PROTEIN KINASE REGULATORY CHAIN"/>
    <property type="match status" value="1"/>
</dbReference>